<feature type="domain" description="SCP" evidence="2">
    <location>
        <begin position="45"/>
        <end position="190"/>
    </location>
</feature>
<evidence type="ECO:0000256" key="1">
    <source>
        <dbReference type="SAM" id="Phobius"/>
    </source>
</evidence>
<evidence type="ECO:0000313" key="3">
    <source>
        <dbReference type="EMBL" id="JAP47136.1"/>
    </source>
</evidence>
<keyword evidence="1" id="KW-0472">Membrane</keyword>
<dbReference type="InterPro" id="IPR001283">
    <property type="entry name" value="CRISP-related"/>
</dbReference>
<keyword evidence="1" id="KW-1133">Transmembrane helix</keyword>
<keyword evidence="1" id="KW-0812">Transmembrane</keyword>
<dbReference type="SUPFAM" id="SSF55797">
    <property type="entry name" value="PR-1-like"/>
    <property type="match status" value="1"/>
</dbReference>
<dbReference type="PRINTS" id="PR00837">
    <property type="entry name" value="V5TPXLIKE"/>
</dbReference>
<dbReference type="InterPro" id="IPR002413">
    <property type="entry name" value="V5_allergen-like"/>
</dbReference>
<evidence type="ECO:0000259" key="2">
    <source>
        <dbReference type="SMART" id="SM00198"/>
    </source>
</evidence>
<feature type="transmembrane region" description="Helical" evidence="1">
    <location>
        <begin position="20"/>
        <end position="43"/>
    </location>
</feature>
<dbReference type="InterPro" id="IPR035940">
    <property type="entry name" value="CAP_sf"/>
</dbReference>
<dbReference type="Pfam" id="PF00188">
    <property type="entry name" value="CAP"/>
    <property type="match status" value="1"/>
</dbReference>
<dbReference type="InterPro" id="IPR014044">
    <property type="entry name" value="CAP_dom"/>
</dbReference>
<feature type="non-terminal residue" evidence="3">
    <location>
        <position position="1"/>
    </location>
</feature>
<dbReference type="PRINTS" id="PR00838">
    <property type="entry name" value="V5ALLERGEN"/>
</dbReference>
<gene>
    <name evidence="3" type="primary">GPRL1</name>
    <name evidence="3" type="ORF">TR102066</name>
</gene>
<organism evidence="3">
    <name type="scientific">Schistocephalus solidus</name>
    <name type="common">Tapeworm</name>
    <dbReference type="NCBI Taxonomy" id="70667"/>
    <lineage>
        <taxon>Eukaryota</taxon>
        <taxon>Metazoa</taxon>
        <taxon>Spiralia</taxon>
        <taxon>Lophotrochozoa</taxon>
        <taxon>Platyhelminthes</taxon>
        <taxon>Cestoda</taxon>
        <taxon>Eucestoda</taxon>
        <taxon>Diphyllobothriidea</taxon>
        <taxon>Diphyllobothriidae</taxon>
        <taxon>Schistocephalus</taxon>
    </lineage>
</organism>
<sequence>IKGTTGVLLPNDLDRQNQNLKMSSVMLSIHALLVLYITMGCALNKGLKNVIMQYHELARKYVYPTAADMQMLVYDVKLEALAQKWANRCDLKSPDSNDIEYLPYSQTMAHFPNKNPYESLQYALIKWYGQRFSFNYAWHPCNNEECRYYTTMIWSKNSKVGCAFKKCHNLGGDKTYLWVCQYGSGGNGLGTLPYESGRVCSKCQSGQQCILNQCS</sequence>
<name>A0A0X3PIP8_SCHSO</name>
<accession>A0A0X3PIP8</accession>
<dbReference type="EMBL" id="GEEE01016089">
    <property type="protein sequence ID" value="JAP47136.1"/>
    <property type="molecule type" value="Transcribed_RNA"/>
</dbReference>
<dbReference type="CDD" id="cd05380">
    <property type="entry name" value="CAP_euk"/>
    <property type="match status" value="1"/>
</dbReference>
<reference evidence="3" key="1">
    <citation type="submission" date="2016-01" db="EMBL/GenBank/DDBJ databases">
        <title>Reference transcriptome for the parasite Schistocephalus solidus: insights into the molecular evolution of parasitism.</title>
        <authorList>
            <person name="Hebert F.O."/>
            <person name="Grambauer S."/>
            <person name="Barber I."/>
            <person name="Landry C.R."/>
            <person name="Aubin-Horth N."/>
        </authorList>
    </citation>
    <scope>NUCLEOTIDE SEQUENCE</scope>
</reference>
<dbReference type="SMART" id="SM00198">
    <property type="entry name" value="SCP"/>
    <property type="match status" value="1"/>
</dbReference>
<dbReference type="AlphaFoldDB" id="A0A0X3PIP8"/>
<dbReference type="Gene3D" id="3.40.33.10">
    <property type="entry name" value="CAP"/>
    <property type="match status" value="1"/>
</dbReference>
<dbReference type="PANTHER" id="PTHR10334">
    <property type="entry name" value="CYSTEINE-RICH SECRETORY PROTEIN-RELATED"/>
    <property type="match status" value="1"/>
</dbReference>
<proteinExistence type="predicted"/>
<protein>
    <submittedName>
        <fullName evidence="3">GLIPR1-like protein 1</fullName>
    </submittedName>
</protein>